<feature type="domain" description="Helicase C-terminal" evidence="8">
    <location>
        <begin position="21"/>
        <end position="119"/>
    </location>
</feature>
<dbReference type="Pfam" id="PF00271">
    <property type="entry name" value="Helicase_C"/>
    <property type="match status" value="1"/>
</dbReference>
<dbReference type="Gene3D" id="3.40.50.300">
    <property type="entry name" value="P-loop containing nucleotide triphosphate hydrolases"/>
    <property type="match status" value="1"/>
</dbReference>
<dbReference type="PANTHER" id="PTHR13710">
    <property type="entry name" value="DNA HELICASE RECQ FAMILY MEMBER"/>
    <property type="match status" value="1"/>
</dbReference>
<accession>A0ABN8PH45</accession>
<evidence type="ECO:0000313" key="10">
    <source>
        <dbReference type="Proteomes" id="UP001159427"/>
    </source>
</evidence>
<protein>
    <recommendedName>
        <fullName evidence="6">DNA 3'-5' helicase</fullName>
        <ecNumber evidence="6">5.6.2.4</ecNumber>
    </recommendedName>
    <alternativeName>
        <fullName evidence="7">DNA 3'-5' helicase BLM</fullName>
    </alternativeName>
</protein>
<proteinExistence type="inferred from homology"/>
<dbReference type="SUPFAM" id="SSF52540">
    <property type="entry name" value="P-loop containing nucleoside triphosphate hydrolases"/>
    <property type="match status" value="1"/>
</dbReference>
<evidence type="ECO:0000313" key="9">
    <source>
        <dbReference type="EMBL" id="CAH3142626.1"/>
    </source>
</evidence>
<keyword evidence="10" id="KW-1185">Reference proteome</keyword>
<evidence type="ECO:0000256" key="5">
    <source>
        <dbReference type="ARBA" id="ARBA00034617"/>
    </source>
</evidence>
<name>A0ABN8PH45_9CNID</name>
<dbReference type="PANTHER" id="PTHR13710:SF153">
    <property type="entry name" value="RECQ-LIKE DNA HELICASE BLM"/>
    <property type="match status" value="1"/>
</dbReference>
<evidence type="ECO:0000256" key="4">
    <source>
        <dbReference type="ARBA" id="ARBA00023242"/>
    </source>
</evidence>
<dbReference type="InterPro" id="IPR027417">
    <property type="entry name" value="P-loop_NTPase"/>
</dbReference>
<dbReference type="Proteomes" id="UP001159427">
    <property type="component" value="Unassembled WGS sequence"/>
</dbReference>
<comment type="caution">
    <text evidence="9">The sequence shown here is derived from an EMBL/GenBank/DDBJ whole genome shotgun (WGS) entry which is preliminary data.</text>
</comment>
<keyword evidence="4" id="KW-0539">Nucleus</keyword>
<evidence type="ECO:0000256" key="2">
    <source>
        <dbReference type="ARBA" id="ARBA00023125"/>
    </source>
</evidence>
<reference evidence="9 10" key="1">
    <citation type="submission" date="2022-05" db="EMBL/GenBank/DDBJ databases">
        <authorList>
            <consortium name="Genoscope - CEA"/>
            <person name="William W."/>
        </authorList>
    </citation>
    <scope>NUCLEOTIDE SEQUENCE [LARGE SCALE GENOMIC DNA]</scope>
</reference>
<evidence type="ECO:0000259" key="8">
    <source>
        <dbReference type="Pfam" id="PF00271"/>
    </source>
</evidence>
<sequence length="130" mass="14540">MKDPYKIEESPEKPSVSYIFEWLVEEINKNGLSAERTIIYCQTIQQCSHIYSTLKSMIGDTIYAGKLGGNRNVLLEMLHSCSPPSNKEAVLKSFQDPKGVIRILVSTIAVGMGVDCRAVHQTSLWPLKKP</sequence>
<keyword evidence="3" id="KW-0413">Isomerase</keyword>
<dbReference type="EMBL" id="CALNXI010000840">
    <property type="protein sequence ID" value="CAH3142626.1"/>
    <property type="molecule type" value="Genomic_DNA"/>
</dbReference>
<organism evidence="9 10">
    <name type="scientific">Porites evermanni</name>
    <dbReference type="NCBI Taxonomy" id="104178"/>
    <lineage>
        <taxon>Eukaryota</taxon>
        <taxon>Metazoa</taxon>
        <taxon>Cnidaria</taxon>
        <taxon>Anthozoa</taxon>
        <taxon>Hexacorallia</taxon>
        <taxon>Scleractinia</taxon>
        <taxon>Fungiina</taxon>
        <taxon>Poritidae</taxon>
        <taxon>Porites</taxon>
    </lineage>
</organism>
<evidence type="ECO:0000256" key="1">
    <source>
        <dbReference type="ARBA" id="ARBA00005446"/>
    </source>
</evidence>
<comment type="similarity">
    <text evidence="1">Belongs to the helicase family. RecQ subfamily.</text>
</comment>
<evidence type="ECO:0000256" key="3">
    <source>
        <dbReference type="ARBA" id="ARBA00023235"/>
    </source>
</evidence>
<keyword evidence="2" id="KW-0238">DNA-binding</keyword>
<comment type="catalytic activity">
    <reaction evidence="5">
        <text>Couples ATP hydrolysis with the unwinding of duplex DNA by translocating in the 3'-5' direction.</text>
        <dbReference type="EC" id="5.6.2.4"/>
    </reaction>
</comment>
<evidence type="ECO:0000256" key="6">
    <source>
        <dbReference type="ARBA" id="ARBA00034808"/>
    </source>
</evidence>
<evidence type="ECO:0000256" key="7">
    <source>
        <dbReference type="ARBA" id="ARBA00044542"/>
    </source>
</evidence>
<dbReference type="InterPro" id="IPR001650">
    <property type="entry name" value="Helicase_C-like"/>
</dbReference>
<dbReference type="EC" id="5.6.2.4" evidence="6"/>
<gene>
    <name evidence="9" type="ORF">PEVE_00042586</name>
</gene>